<dbReference type="KEGG" id="mpq:ABA45_06650"/>
<dbReference type="InterPro" id="IPR013766">
    <property type="entry name" value="Thioredoxin_domain"/>
</dbReference>
<dbReference type="InterPro" id="IPR050553">
    <property type="entry name" value="Thioredoxin_ResA/DsbE_sf"/>
</dbReference>
<keyword evidence="1" id="KW-0732">Signal</keyword>
<dbReference type="InterPro" id="IPR036249">
    <property type="entry name" value="Thioredoxin-like_sf"/>
</dbReference>
<sequence>MQYPVTGFALNTSRLAAIACLFASMVALAGCSKIELDRNEGAPLVWSDLRGQWVLVNYWAEWCKPCLKEIPELNALNQNPAITVLGVNFDGISGAELRQLGVRMAIGFDLLNQDPGPQFGWQTPIALPATMVINPQGELQQALFGEQTQASIRAAIGL</sequence>
<evidence type="ECO:0000256" key="1">
    <source>
        <dbReference type="SAM" id="SignalP"/>
    </source>
</evidence>
<feature type="chain" id="PRO_5005206442" evidence="1">
    <location>
        <begin position="30"/>
        <end position="158"/>
    </location>
</feature>
<protein>
    <submittedName>
        <fullName evidence="3">Redoxin</fullName>
    </submittedName>
</protein>
<dbReference type="AlphaFoldDB" id="A0A0H4I2Z7"/>
<name>A0A0H4I2Z7_9GAMM</name>
<proteinExistence type="predicted"/>
<dbReference type="RefSeq" id="WP_048384832.1">
    <property type="nucleotide sequence ID" value="NZ_CP011494.1"/>
</dbReference>
<dbReference type="Gene3D" id="3.40.30.10">
    <property type="entry name" value="Glutaredoxin"/>
    <property type="match status" value="1"/>
</dbReference>
<dbReference type="SUPFAM" id="SSF52833">
    <property type="entry name" value="Thioredoxin-like"/>
    <property type="match status" value="1"/>
</dbReference>
<evidence type="ECO:0000259" key="2">
    <source>
        <dbReference type="PROSITE" id="PS51352"/>
    </source>
</evidence>
<organism evidence="3 4">
    <name type="scientific">Marinobacter psychrophilus</name>
    <dbReference type="NCBI Taxonomy" id="330734"/>
    <lineage>
        <taxon>Bacteria</taxon>
        <taxon>Pseudomonadati</taxon>
        <taxon>Pseudomonadota</taxon>
        <taxon>Gammaproteobacteria</taxon>
        <taxon>Pseudomonadales</taxon>
        <taxon>Marinobacteraceae</taxon>
        <taxon>Marinobacter</taxon>
    </lineage>
</organism>
<dbReference type="Proteomes" id="UP000036406">
    <property type="component" value="Chromosome"/>
</dbReference>
<dbReference type="GO" id="GO:0016491">
    <property type="term" value="F:oxidoreductase activity"/>
    <property type="evidence" value="ECO:0007669"/>
    <property type="project" value="InterPro"/>
</dbReference>
<dbReference type="EMBL" id="CP011494">
    <property type="protein sequence ID" value="AKO52138.1"/>
    <property type="molecule type" value="Genomic_DNA"/>
</dbReference>
<gene>
    <name evidence="3" type="ORF">ABA45_06650</name>
</gene>
<dbReference type="GO" id="GO:0016209">
    <property type="term" value="F:antioxidant activity"/>
    <property type="evidence" value="ECO:0007669"/>
    <property type="project" value="InterPro"/>
</dbReference>
<dbReference type="STRING" id="330734.ABA45_06650"/>
<accession>A0A0H4I2Z7</accession>
<dbReference type="PANTHER" id="PTHR42852">
    <property type="entry name" value="THIOL:DISULFIDE INTERCHANGE PROTEIN DSBE"/>
    <property type="match status" value="1"/>
</dbReference>
<dbReference type="Pfam" id="PF00578">
    <property type="entry name" value="AhpC-TSA"/>
    <property type="match status" value="1"/>
</dbReference>
<dbReference type="PROSITE" id="PS51352">
    <property type="entry name" value="THIOREDOXIN_2"/>
    <property type="match status" value="1"/>
</dbReference>
<evidence type="ECO:0000313" key="3">
    <source>
        <dbReference type="EMBL" id="AKO52138.1"/>
    </source>
</evidence>
<dbReference type="PANTHER" id="PTHR42852:SF13">
    <property type="entry name" value="PROTEIN DIPZ"/>
    <property type="match status" value="1"/>
</dbReference>
<dbReference type="PATRIC" id="fig|330734.3.peg.1402"/>
<dbReference type="InterPro" id="IPR000866">
    <property type="entry name" value="AhpC/TSA"/>
</dbReference>
<feature type="signal peptide" evidence="1">
    <location>
        <begin position="1"/>
        <end position="29"/>
    </location>
</feature>
<evidence type="ECO:0000313" key="4">
    <source>
        <dbReference type="Proteomes" id="UP000036406"/>
    </source>
</evidence>
<dbReference type="CDD" id="cd02966">
    <property type="entry name" value="TlpA_like_family"/>
    <property type="match status" value="1"/>
</dbReference>
<reference evidence="3 4" key="1">
    <citation type="submission" date="2015-05" db="EMBL/GenBank/DDBJ databases">
        <title>Complete genome of Marinobacter psychrophilus strain 20041T isolated from sea-ice of the Canadian Basin.</title>
        <authorList>
            <person name="Song L."/>
            <person name="Ren L."/>
            <person name="Yu Y."/>
            <person name="Wang X."/>
        </authorList>
    </citation>
    <scope>NUCLEOTIDE SEQUENCE [LARGE SCALE GENOMIC DNA]</scope>
    <source>
        <strain evidence="3 4">20041</strain>
    </source>
</reference>
<keyword evidence="4" id="KW-1185">Reference proteome</keyword>
<feature type="domain" description="Thioredoxin" evidence="2">
    <location>
        <begin position="13"/>
        <end position="158"/>
    </location>
</feature>